<organism evidence="1 2">
    <name type="scientific">Cirrhinus molitorella</name>
    <name type="common">mud carp</name>
    <dbReference type="NCBI Taxonomy" id="172907"/>
    <lineage>
        <taxon>Eukaryota</taxon>
        <taxon>Metazoa</taxon>
        <taxon>Chordata</taxon>
        <taxon>Craniata</taxon>
        <taxon>Vertebrata</taxon>
        <taxon>Euteleostomi</taxon>
        <taxon>Actinopterygii</taxon>
        <taxon>Neopterygii</taxon>
        <taxon>Teleostei</taxon>
        <taxon>Ostariophysi</taxon>
        <taxon>Cypriniformes</taxon>
        <taxon>Cyprinidae</taxon>
        <taxon>Labeoninae</taxon>
        <taxon>Labeonini</taxon>
        <taxon>Cirrhinus</taxon>
    </lineage>
</organism>
<keyword evidence="2" id="KW-1185">Reference proteome</keyword>
<gene>
    <name evidence="1" type="ORF">QQF64_005478</name>
</gene>
<sequence>MKTFLRNYEDIYCERNLPLHPSSCSVLEKRLSPSGSLLIAGFNWPSQGSLFTGESLNKPDRRSQHWIMWVNELINISHLQAVGRRTMSLDRPGSKGSSLKTCA</sequence>
<evidence type="ECO:0000313" key="1">
    <source>
        <dbReference type="EMBL" id="KAL1262739.1"/>
    </source>
</evidence>
<dbReference type="Proteomes" id="UP001558613">
    <property type="component" value="Unassembled WGS sequence"/>
</dbReference>
<protein>
    <submittedName>
        <fullName evidence="1">Uncharacterized protein</fullName>
    </submittedName>
</protein>
<accession>A0ABR3MFH5</accession>
<evidence type="ECO:0000313" key="2">
    <source>
        <dbReference type="Proteomes" id="UP001558613"/>
    </source>
</evidence>
<comment type="caution">
    <text evidence="1">The sequence shown here is derived from an EMBL/GenBank/DDBJ whole genome shotgun (WGS) entry which is preliminary data.</text>
</comment>
<dbReference type="EMBL" id="JAYMGO010000013">
    <property type="protein sequence ID" value="KAL1262739.1"/>
    <property type="molecule type" value="Genomic_DNA"/>
</dbReference>
<reference evidence="1 2" key="1">
    <citation type="submission" date="2023-09" db="EMBL/GenBank/DDBJ databases">
        <authorList>
            <person name="Wang M."/>
        </authorList>
    </citation>
    <scope>NUCLEOTIDE SEQUENCE [LARGE SCALE GENOMIC DNA]</scope>
    <source>
        <strain evidence="1">GT-2023</strain>
        <tissue evidence="1">Liver</tissue>
    </source>
</reference>
<proteinExistence type="predicted"/>
<name>A0ABR3MFH5_9TELE</name>